<dbReference type="GO" id="GO:0016829">
    <property type="term" value="F:lyase activity"/>
    <property type="evidence" value="ECO:0007669"/>
    <property type="project" value="UniProtKB-KW"/>
</dbReference>
<dbReference type="EMBL" id="CAADRN010000263">
    <property type="protein sequence ID" value="VFU16274.1"/>
    <property type="molecule type" value="Genomic_DNA"/>
</dbReference>
<dbReference type="InterPro" id="IPR050188">
    <property type="entry name" value="RluA_PseudoU_synthase"/>
</dbReference>
<dbReference type="InterPro" id="IPR036986">
    <property type="entry name" value="S4_RNA-bd_sf"/>
</dbReference>
<dbReference type="PANTHER" id="PTHR21600:SF44">
    <property type="entry name" value="RIBOSOMAL LARGE SUBUNIT PSEUDOURIDINE SYNTHASE D"/>
    <property type="match status" value="1"/>
</dbReference>
<reference evidence="5" key="1">
    <citation type="submission" date="2019-03" db="EMBL/GenBank/DDBJ databases">
        <authorList>
            <person name="Hao L."/>
        </authorList>
    </citation>
    <scope>NUCLEOTIDE SEQUENCE</scope>
</reference>
<feature type="domain" description="RNA-binding S4" evidence="4">
    <location>
        <begin position="16"/>
        <end position="80"/>
    </location>
</feature>
<dbReference type="PANTHER" id="PTHR21600">
    <property type="entry name" value="MITOCHONDRIAL RNA PSEUDOURIDINE SYNTHASE"/>
    <property type="match status" value="1"/>
</dbReference>
<dbReference type="SUPFAM" id="SSF55174">
    <property type="entry name" value="Alpha-L RNA-binding motif"/>
    <property type="match status" value="1"/>
</dbReference>
<sequence>MPEVYPFEVAEDDAGKRLDVFLSEEIEEFTRSFIQKLIAGGLASVNRAPARASYRVKPRDLVELQVPEPEGLKLEGEPIPLDVYYEDSDVIVVNKPRGMVVHPAEGNYSGTLVHALLAHCKDLSGINGITRPGIVHRLDKDTSGLIVAAKNDFAHLDLARQFKDRLITRRYLALVHGRVKEQSGAVDAPIGRDPRDRQKMAVVMKNGKHAVTGYRVLRRFQDYTWLELKLETGRTHQIRVHLSFIGHPLVGDQKYGPARSHFNLNGQFLHAAVLGFSHPRKGTRIELEAPLPGELAAVLQKLTPEDTEPPGE</sequence>
<evidence type="ECO:0000313" key="5">
    <source>
        <dbReference type="EMBL" id="VFU16274.1"/>
    </source>
</evidence>
<dbReference type="InterPro" id="IPR002942">
    <property type="entry name" value="S4_RNA-bd"/>
</dbReference>
<name>A0A485M3D4_9ZZZZ</name>
<comment type="similarity">
    <text evidence="1">Belongs to the pseudouridine synthase RluA family.</text>
</comment>
<dbReference type="PROSITE" id="PS50889">
    <property type="entry name" value="S4"/>
    <property type="match status" value="1"/>
</dbReference>
<gene>
    <name evidence="5" type="primary">rluD</name>
    <name evidence="5" type="ORF">SCFA_3350003</name>
</gene>
<evidence type="ECO:0000256" key="3">
    <source>
        <dbReference type="ARBA" id="ARBA00023235"/>
    </source>
</evidence>
<dbReference type="CDD" id="cd00165">
    <property type="entry name" value="S4"/>
    <property type="match status" value="1"/>
</dbReference>
<dbReference type="InterPro" id="IPR006225">
    <property type="entry name" value="PsdUridine_synth_RluC/D"/>
</dbReference>
<dbReference type="InterPro" id="IPR006224">
    <property type="entry name" value="PsdUridine_synth_RluA-like_CS"/>
</dbReference>
<evidence type="ECO:0000256" key="1">
    <source>
        <dbReference type="ARBA" id="ARBA00010876"/>
    </source>
</evidence>
<dbReference type="GO" id="GO:0009982">
    <property type="term" value="F:pseudouridine synthase activity"/>
    <property type="evidence" value="ECO:0007669"/>
    <property type="project" value="InterPro"/>
</dbReference>
<dbReference type="GO" id="GO:0003723">
    <property type="term" value="F:RNA binding"/>
    <property type="evidence" value="ECO:0007669"/>
    <property type="project" value="UniProtKB-KW"/>
</dbReference>
<protein>
    <submittedName>
        <fullName evidence="5">Pseudouridylate synthase</fullName>
        <ecNumber evidence="5">4.2.1.-</ecNumber>
    </submittedName>
</protein>
<organism evidence="5">
    <name type="scientific">anaerobic digester metagenome</name>
    <dbReference type="NCBI Taxonomy" id="1263854"/>
    <lineage>
        <taxon>unclassified sequences</taxon>
        <taxon>metagenomes</taxon>
        <taxon>ecological metagenomes</taxon>
    </lineage>
</organism>
<dbReference type="SMART" id="SM00363">
    <property type="entry name" value="S4"/>
    <property type="match status" value="1"/>
</dbReference>
<dbReference type="NCBIfam" id="TIGR00005">
    <property type="entry name" value="rluA_subfam"/>
    <property type="match status" value="1"/>
</dbReference>
<evidence type="ECO:0000256" key="2">
    <source>
        <dbReference type="ARBA" id="ARBA00022884"/>
    </source>
</evidence>
<dbReference type="GO" id="GO:0000455">
    <property type="term" value="P:enzyme-directed rRNA pseudouridine synthesis"/>
    <property type="evidence" value="ECO:0007669"/>
    <property type="project" value="TreeGrafter"/>
</dbReference>
<dbReference type="CDD" id="cd02869">
    <property type="entry name" value="PseudoU_synth_RluA_like"/>
    <property type="match status" value="1"/>
</dbReference>
<dbReference type="FunFam" id="3.30.2350.10:FF:000006">
    <property type="entry name" value="Pseudouridine synthase"/>
    <property type="match status" value="1"/>
</dbReference>
<dbReference type="InterPro" id="IPR020103">
    <property type="entry name" value="PsdUridine_synth_cat_dom_sf"/>
</dbReference>
<dbReference type="SUPFAM" id="SSF55120">
    <property type="entry name" value="Pseudouridine synthase"/>
    <property type="match status" value="1"/>
</dbReference>
<keyword evidence="2" id="KW-0694">RNA-binding</keyword>
<keyword evidence="5" id="KW-0456">Lyase</keyword>
<dbReference type="EC" id="4.2.1.-" evidence="5"/>
<dbReference type="Pfam" id="PF00849">
    <property type="entry name" value="PseudoU_synth_2"/>
    <property type="match status" value="1"/>
</dbReference>
<evidence type="ECO:0000259" key="4">
    <source>
        <dbReference type="SMART" id="SM00363"/>
    </source>
</evidence>
<accession>A0A485M3D4</accession>
<dbReference type="Gene3D" id="3.10.290.10">
    <property type="entry name" value="RNA-binding S4 domain"/>
    <property type="match status" value="1"/>
</dbReference>
<dbReference type="Gene3D" id="3.30.2350.10">
    <property type="entry name" value="Pseudouridine synthase"/>
    <property type="match status" value="1"/>
</dbReference>
<dbReference type="AlphaFoldDB" id="A0A485M3D4"/>
<proteinExistence type="inferred from homology"/>
<dbReference type="InterPro" id="IPR006145">
    <property type="entry name" value="PsdUridine_synth_RsuA/RluA"/>
</dbReference>
<keyword evidence="3" id="KW-0413">Isomerase</keyword>
<dbReference type="PROSITE" id="PS01129">
    <property type="entry name" value="PSI_RLU"/>
    <property type="match status" value="1"/>
</dbReference>
<dbReference type="Pfam" id="PF01479">
    <property type="entry name" value="S4"/>
    <property type="match status" value="1"/>
</dbReference>